<dbReference type="InterPro" id="IPR009003">
    <property type="entry name" value="Peptidase_S1_PA"/>
</dbReference>
<dbReference type="Gene3D" id="2.40.10.10">
    <property type="entry name" value="Trypsin-like serine proteases"/>
    <property type="match status" value="2"/>
</dbReference>
<dbReference type="InterPro" id="IPR001478">
    <property type="entry name" value="PDZ"/>
</dbReference>
<dbReference type="Pfam" id="PF13180">
    <property type="entry name" value="PDZ_2"/>
    <property type="match status" value="2"/>
</dbReference>
<dbReference type="SMART" id="SM00228">
    <property type="entry name" value="PDZ"/>
    <property type="match status" value="2"/>
</dbReference>
<accession>A0A517LWI1</accession>
<organism evidence="6 7">
    <name type="scientific">Rosistilla ulvae</name>
    <dbReference type="NCBI Taxonomy" id="1930277"/>
    <lineage>
        <taxon>Bacteria</taxon>
        <taxon>Pseudomonadati</taxon>
        <taxon>Planctomycetota</taxon>
        <taxon>Planctomycetia</taxon>
        <taxon>Pirellulales</taxon>
        <taxon>Pirellulaceae</taxon>
        <taxon>Rosistilla</taxon>
    </lineage>
</organism>
<evidence type="ECO:0000259" key="5">
    <source>
        <dbReference type="PROSITE" id="PS50106"/>
    </source>
</evidence>
<reference evidence="6 7" key="1">
    <citation type="submission" date="2019-02" db="EMBL/GenBank/DDBJ databases">
        <title>Deep-cultivation of Planctomycetes and their phenomic and genomic characterization uncovers novel biology.</title>
        <authorList>
            <person name="Wiegand S."/>
            <person name="Jogler M."/>
            <person name="Boedeker C."/>
            <person name="Pinto D."/>
            <person name="Vollmers J."/>
            <person name="Rivas-Marin E."/>
            <person name="Kohn T."/>
            <person name="Peeters S.H."/>
            <person name="Heuer A."/>
            <person name="Rast P."/>
            <person name="Oberbeckmann S."/>
            <person name="Bunk B."/>
            <person name="Jeske O."/>
            <person name="Meyerdierks A."/>
            <person name="Storesund J.E."/>
            <person name="Kallscheuer N."/>
            <person name="Luecker S."/>
            <person name="Lage O.M."/>
            <person name="Pohl T."/>
            <person name="Merkel B.J."/>
            <person name="Hornburger P."/>
            <person name="Mueller R.-W."/>
            <person name="Bruemmer F."/>
            <person name="Labrenz M."/>
            <person name="Spormann A.M."/>
            <person name="Op den Camp H."/>
            <person name="Overmann J."/>
            <person name="Amann R."/>
            <person name="Jetten M.S.M."/>
            <person name="Mascher T."/>
            <person name="Medema M.H."/>
            <person name="Devos D.P."/>
            <person name="Kaster A.-K."/>
            <person name="Ovreas L."/>
            <person name="Rohde M."/>
            <person name="Galperin M.Y."/>
            <person name="Jogler C."/>
        </authorList>
    </citation>
    <scope>NUCLEOTIDE SEQUENCE [LARGE SCALE GENOMIC DNA]</scope>
    <source>
        <strain evidence="6 7">EC9</strain>
    </source>
</reference>
<dbReference type="PANTHER" id="PTHR22939">
    <property type="entry name" value="SERINE PROTEASE FAMILY S1C HTRA-RELATED"/>
    <property type="match status" value="1"/>
</dbReference>
<sequence length="650" mass="69100" precursor="true">MRQNHQSSRRGRRGIAPFIASLSLAVVFAASQPPGVAIAQDAEYAAIQQAIQKTAGAVVQIETIGASASQGELTLGAPISGTRIDDQGHILTSLWGLEETPASILIVQADGSRQPAELVARDFSRELVLLKTKPSGSGNHVALQRKEKVRVGQWAIAVGRGISPETPSVSIGIVSATERMFGRAVQIDARISPSFYGGPVVDINGEMIGISVPMKPEAGSAGEKSDWYDSGIAFVVSAEAIASRVETMKAGKDIRAGKLGIVPASKMPFSDDTTLSAVLALSPAKRAGIQAADKLIAIDGQAVRWNADIKQLLGPRDAGEVLKIKVLRDEKELEFEVELAADIPAFRPRVLGVLADSQDKSLQIAHIFDDSAAASAKLQIGDTIQAIDGNKIDDVDRARLLVMTHPPGEDLDLTVLRDGKPLDVRCDLQSTPETVVAELPELKDPIAEEAWEIVPRSLPDVSNKSCLLKPKGDKGPSLGLLVLLARPGTEKLEPLVEAWKSVAAKHQLAILAIGAAESDRWKPAESDVIVRLIQQTQQAINVAPQQIVVGGFGAGAEMSMLVALRDRELVRGGIAASGSRPGGFALSENDPASPVQFLVVGGTEMPVWGRVIANVGFPVLQQPSTEKEPLADDPKVRDAVGRWIRSLERI</sequence>
<dbReference type="Proteomes" id="UP000319557">
    <property type="component" value="Chromosome"/>
</dbReference>
<feature type="domain" description="PDZ" evidence="5">
    <location>
        <begin position="336"/>
        <end position="419"/>
    </location>
</feature>
<dbReference type="InterPro" id="IPR043504">
    <property type="entry name" value="Peptidase_S1_PA_chymotrypsin"/>
</dbReference>
<evidence type="ECO:0000313" key="6">
    <source>
        <dbReference type="EMBL" id="QDS86982.1"/>
    </source>
</evidence>
<dbReference type="InterPro" id="IPR001940">
    <property type="entry name" value="Peptidase_S1C"/>
</dbReference>
<proteinExistence type="inferred from homology"/>
<comment type="similarity">
    <text evidence="1">Belongs to the peptidase S1C family.</text>
</comment>
<dbReference type="SUPFAM" id="SSF53474">
    <property type="entry name" value="alpha/beta-Hydrolases"/>
    <property type="match status" value="1"/>
</dbReference>
<dbReference type="InterPro" id="IPR036034">
    <property type="entry name" value="PDZ_sf"/>
</dbReference>
<dbReference type="SUPFAM" id="SSF50156">
    <property type="entry name" value="PDZ domain-like"/>
    <property type="match status" value="2"/>
</dbReference>
<dbReference type="RefSeq" id="WP_218934601.1">
    <property type="nucleotide sequence ID" value="NZ_CP036261.1"/>
</dbReference>
<dbReference type="Gene3D" id="3.40.50.1820">
    <property type="entry name" value="alpha/beta hydrolase"/>
    <property type="match status" value="1"/>
</dbReference>
<dbReference type="GO" id="GO:0004252">
    <property type="term" value="F:serine-type endopeptidase activity"/>
    <property type="evidence" value="ECO:0007669"/>
    <property type="project" value="InterPro"/>
</dbReference>
<dbReference type="EMBL" id="CP036261">
    <property type="protein sequence ID" value="QDS86982.1"/>
    <property type="molecule type" value="Genomic_DNA"/>
</dbReference>
<evidence type="ECO:0000256" key="3">
    <source>
        <dbReference type="ARBA" id="ARBA00022801"/>
    </source>
</evidence>
<dbReference type="InterPro" id="IPR029058">
    <property type="entry name" value="AB_hydrolase_fold"/>
</dbReference>
<keyword evidence="2 6" id="KW-0645">Protease</keyword>
<dbReference type="KEGG" id="ruv:EC9_11570"/>
<gene>
    <name evidence="6" type="primary">hhoA_2</name>
    <name evidence="6" type="ORF">EC9_11570</name>
</gene>
<dbReference type="Gene3D" id="2.30.42.10">
    <property type="match status" value="2"/>
</dbReference>
<evidence type="ECO:0000256" key="2">
    <source>
        <dbReference type="ARBA" id="ARBA00022670"/>
    </source>
</evidence>
<keyword evidence="3" id="KW-0378">Hydrolase</keyword>
<evidence type="ECO:0000313" key="7">
    <source>
        <dbReference type="Proteomes" id="UP000319557"/>
    </source>
</evidence>
<dbReference type="PANTHER" id="PTHR22939:SF129">
    <property type="entry name" value="SERINE PROTEASE HTRA2, MITOCHONDRIAL"/>
    <property type="match status" value="1"/>
</dbReference>
<dbReference type="GO" id="GO:0006508">
    <property type="term" value="P:proteolysis"/>
    <property type="evidence" value="ECO:0007669"/>
    <property type="project" value="UniProtKB-KW"/>
</dbReference>
<evidence type="ECO:0000256" key="4">
    <source>
        <dbReference type="SAM" id="SignalP"/>
    </source>
</evidence>
<feature type="signal peptide" evidence="4">
    <location>
        <begin position="1"/>
        <end position="29"/>
    </location>
</feature>
<dbReference type="PRINTS" id="PR00834">
    <property type="entry name" value="PROTEASES2C"/>
</dbReference>
<dbReference type="SUPFAM" id="SSF50494">
    <property type="entry name" value="Trypsin-like serine proteases"/>
    <property type="match status" value="1"/>
</dbReference>
<protein>
    <submittedName>
        <fullName evidence="6">Serine protease HhoA</fullName>
    </submittedName>
</protein>
<name>A0A517LWI1_9BACT</name>
<keyword evidence="4" id="KW-0732">Signal</keyword>
<keyword evidence="7" id="KW-1185">Reference proteome</keyword>
<dbReference type="PROSITE" id="PS50106">
    <property type="entry name" value="PDZ"/>
    <property type="match status" value="1"/>
</dbReference>
<dbReference type="Pfam" id="PF13365">
    <property type="entry name" value="Trypsin_2"/>
    <property type="match status" value="1"/>
</dbReference>
<evidence type="ECO:0000256" key="1">
    <source>
        <dbReference type="ARBA" id="ARBA00010541"/>
    </source>
</evidence>
<dbReference type="AlphaFoldDB" id="A0A517LWI1"/>
<feature type="chain" id="PRO_5022143955" evidence="4">
    <location>
        <begin position="30"/>
        <end position="650"/>
    </location>
</feature>